<evidence type="ECO:0000256" key="6">
    <source>
        <dbReference type="ARBA" id="ARBA00023186"/>
    </source>
</evidence>
<evidence type="ECO:0000256" key="13">
    <source>
        <dbReference type="SAM" id="Coils"/>
    </source>
</evidence>
<name>A0A0M2PU03_PROHO</name>
<dbReference type="GO" id="GO:0006457">
    <property type="term" value="P:protein folding"/>
    <property type="evidence" value="ECO:0007669"/>
    <property type="project" value="InterPro"/>
</dbReference>
<dbReference type="eggNOG" id="COG0576">
    <property type="taxonomic scope" value="Bacteria"/>
</dbReference>
<dbReference type="PROSITE" id="PS01071">
    <property type="entry name" value="GRPE"/>
    <property type="match status" value="1"/>
</dbReference>
<gene>
    <name evidence="10" type="primary">grpE</name>
    <name evidence="15" type="ORF">PROH_17170</name>
</gene>
<comment type="function">
    <text evidence="7 10 11">Participates actively in the response to hyperosmotic and heat shock by preventing the aggregation of stress-denatured proteins, in association with DnaK and GrpE. It is the nucleotide exchange factor for DnaK and may function as a thermosensor. Unfolded proteins bind initially to DnaJ; upon interaction with the DnaJ-bound protein, DnaK hydrolyzes its bound ATP, resulting in the formation of a stable complex. GrpE releases ADP from DnaK; ATP binding to DnaK triggers the release of the substrate protein, thus completing the reaction cycle. Several rounds of ATP-dependent interactions between DnaJ, DnaK and GrpE are required for fully efficient folding.</text>
</comment>
<dbReference type="Gene3D" id="3.90.20.20">
    <property type="match status" value="1"/>
</dbReference>
<dbReference type="SUPFAM" id="SSF51064">
    <property type="entry name" value="Head domain of nucleotide exchange factor GrpE"/>
    <property type="match status" value="1"/>
</dbReference>
<dbReference type="SUPFAM" id="SSF58014">
    <property type="entry name" value="Coiled-coil domain of nucleotide exchange factor GrpE"/>
    <property type="match status" value="1"/>
</dbReference>
<dbReference type="GO" id="GO:0005737">
    <property type="term" value="C:cytoplasm"/>
    <property type="evidence" value="ECO:0007669"/>
    <property type="project" value="UniProtKB-SubCell"/>
</dbReference>
<feature type="region of interest" description="Disordered" evidence="14">
    <location>
        <begin position="1"/>
        <end position="33"/>
    </location>
</feature>
<keyword evidence="6 10" id="KW-0143">Chaperone</keyword>
<evidence type="ECO:0000256" key="7">
    <source>
        <dbReference type="ARBA" id="ARBA00053401"/>
    </source>
</evidence>
<dbReference type="InterPro" id="IPR013805">
    <property type="entry name" value="GrpE_CC"/>
</dbReference>
<evidence type="ECO:0000256" key="14">
    <source>
        <dbReference type="SAM" id="MobiDB-lite"/>
    </source>
</evidence>
<reference evidence="15" key="1">
    <citation type="submission" date="2012-04" db="EMBL/GenBank/DDBJ databases">
        <authorList>
            <person name="Borisov I.G."/>
            <person name="Ivanikova N.V."/>
            <person name="Pinevich A.V."/>
        </authorList>
    </citation>
    <scope>NUCLEOTIDE SEQUENCE</scope>
    <source>
        <strain evidence="15">CALU 1027</strain>
    </source>
</reference>
<dbReference type="STRING" id="317619.GCA_000332315_01529"/>
<keyword evidence="4 10" id="KW-0963">Cytoplasm</keyword>
<comment type="subunit">
    <text evidence="3 10">Homodimer.</text>
</comment>
<dbReference type="HAMAP" id="MF_01151">
    <property type="entry name" value="GrpE"/>
    <property type="match status" value="1"/>
</dbReference>
<dbReference type="EMBL" id="AJTX02000007">
    <property type="protein sequence ID" value="KKI98612.1"/>
    <property type="molecule type" value="Genomic_DNA"/>
</dbReference>
<evidence type="ECO:0000256" key="9">
    <source>
        <dbReference type="ARBA" id="ARBA00076414"/>
    </source>
</evidence>
<evidence type="ECO:0000256" key="8">
    <source>
        <dbReference type="ARBA" id="ARBA00072274"/>
    </source>
</evidence>
<comment type="subcellular location">
    <subcellularLocation>
        <location evidence="1 10">Cytoplasm</location>
    </subcellularLocation>
</comment>
<evidence type="ECO:0000256" key="2">
    <source>
        <dbReference type="ARBA" id="ARBA00009054"/>
    </source>
</evidence>
<dbReference type="InterPro" id="IPR009012">
    <property type="entry name" value="GrpE_head"/>
</dbReference>
<dbReference type="OrthoDB" id="9812586at2"/>
<keyword evidence="13" id="KW-0175">Coiled coil</keyword>
<feature type="coiled-coil region" evidence="13">
    <location>
        <begin position="66"/>
        <end position="125"/>
    </location>
</feature>
<dbReference type="Pfam" id="PF01025">
    <property type="entry name" value="GrpE"/>
    <property type="match status" value="1"/>
</dbReference>
<accession>A0A0M2PU03</accession>
<dbReference type="NCBIfam" id="NF010738">
    <property type="entry name" value="PRK14140.1"/>
    <property type="match status" value="1"/>
</dbReference>
<feature type="compositionally biased region" description="Polar residues" evidence="14">
    <location>
        <begin position="1"/>
        <end position="10"/>
    </location>
</feature>
<dbReference type="InterPro" id="IPR000740">
    <property type="entry name" value="GrpE"/>
</dbReference>
<dbReference type="Proteomes" id="UP000034681">
    <property type="component" value="Unassembled WGS sequence"/>
</dbReference>
<evidence type="ECO:0000256" key="1">
    <source>
        <dbReference type="ARBA" id="ARBA00004496"/>
    </source>
</evidence>
<dbReference type="PANTHER" id="PTHR21237">
    <property type="entry name" value="GRPE PROTEIN"/>
    <property type="match status" value="1"/>
</dbReference>
<organism evidence="15 16">
    <name type="scientific">Prochlorothrix hollandica PCC 9006 = CALU 1027</name>
    <dbReference type="NCBI Taxonomy" id="317619"/>
    <lineage>
        <taxon>Bacteria</taxon>
        <taxon>Bacillati</taxon>
        <taxon>Cyanobacteriota</taxon>
        <taxon>Cyanophyceae</taxon>
        <taxon>Prochlorotrichales</taxon>
        <taxon>Prochlorotrichaceae</taxon>
        <taxon>Prochlorothrix</taxon>
    </lineage>
</organism>
<comment type="caution">
    <text evidence="15">The sequence shown here is derived from an EMBL/GenBank/DDBJ whole genome shotgun (WGS) entry which is preliminary data.</text>
</comment>
<dbReference type="GO" id="GO:0000774">
    <property type="term" value="F:adenyl-nucleotide exchange factor activity"/>
    <property type="evidence" value="ECO:0007669"/>
    <property type="project" value="InterPro"/>
</dbReference>
<dbReference type="FunFam" id="2.30.22.10:FF:000001">
    <property type="entry name" value="Protein GrpE"/>
    <property type="match status" value="1"/>
</dbReference>
<dbReference type="Gene3D" id="2.30.22.10">
    <property type="entry name" value="Head domain of nucleotide exchange factor GrpE"/>
    <property type="match status" value="1"/>
</dbReference>
<evidence type="ECO:0000313" key="15">
    <source>
        <dbReference type="EMBL" id="KKI98612.1"/>
    </source>
</evidence>
<evidence type="ECO:0000313" key="16">
    <source>
        <dbReference type="Proteomes" id="UP000034681"/>
    </source>
</evidence>
<sequence length="249" mass="27546">MQNIEDTVTPIQPEDVTPPKADVPLDPPSSGFEELQLDDATATADDVTATAEASAASFGDLELDPNAEEKAALVAAQAQVLSLQEQVKSLTSQLEQRTEQYVRIAADFENFRNRTQKEKDDLREQAKCTALGEVLPVLDNFERAKDHLVPQGEEALQIHKSYQGLYKQFVESLKRAGVAPMRAEGKPFDPMLHDAMLREPTAEYEEGIVMAELQRGYMLGDRVLRHAMVKVAAPPEVDEEEPQGAQDSE</sequence>
<dbReference type="PRINTS" id="PR00773">
    <property type="entry name" value="GRPEPROTEIN"/>
</dbReference>
<dbReference type="CDD" id="cd00446">
    <property type="entry name" value="GrpE"/>
    <property type="match status" value="1"/>
</dbReference>
<keyword evidence="16" id="KW-1185">Reference proteome</keyword>
<evidence type="ECO:0000256" key="12">
    <source>
        <dbReference type="RuleBase" id="RU004478"/>
    </source>
</evidence>
<dbReference type="NCBIfam" id="NF010741">
    <property type="entry name" value="PRK14143.1"/>
    <property type="match status" value="1"/>
</dbReference>
<evidence type="ECO:0000256" key="11">
    <source>
        <dbReference type="RuleBase" id="RU000639"/>
    </source>
</evidence>
<keyword evidence="5 10" id="KW-0346">Stress response</keyword>
<dbReference type="RefSeq" id="WP_016922736.1">
    <property type="nucleotide sequence ID" value="NZ_KB235936.1"/>
</dbReference>
<protein>
    <recommendedName>
        <fullName evidence="8 10">Protein GrpE</fullName>
    </recommendedName>
    <alternativeName>
        <fullName evidence="9 10">HSP-70 cofactor</fullName>
    </alternativeName>
</protein>
<dbReference type="PANTHER" id="PTHR21237:SF23">
    <property type="entry name" value="GRPE PROTEIN HOMOLOG, MITOCHONDRIAL"/>
    <property type="match status" value="1"/>
</dbReference>
<dbReference type="GO" id="GO:0051082">
    <property type="term" value="F:unfolded protein binding"/>
    <property type="evidence" value="ECO:0007669"/>
    <property type="project" value="TreeGrafter"/>
</dbReference>
<evidence type="ECO:0000256" key="4">
    <source>
        <dbReference type="ARBA" id="ARBA00022490"/>
    </source>
</evidence>
<comment type="similarity">
    <text evidence="2 10 12">Belongs to the GrpE family.</text>
</comment>
<dbReference type="AlphaFoldDB" id="A0A0M2PU03"/>
<dbReference type="GO" id="GO:0051087">
    <property type="term" value="F:protein-folding chaperone binding"/>
    <property type="evidence" value="ECO:0007669"/>
    <property type="project" value="InterPro"/>
</dbReference>
<proteinExistence type="inferred from homology"/>
<evidence type="ECO:0000256" key="5">
    <source>
        <dbReference type="ARBA" id="ARBA00023016"/>
    </source>
</evidence>
<evidence type="ECO:0000256" key="3">
    <source>
        <dbReference type="ARBA" id="ARBA00011738"/>
    </source>
</evidence>
<dbReference type="GO" id="GO:0042803">
    <property type="term" value="F:protein homodimerization activity"/>
    <property type="evidence" value="ECO:0007669"/>
    <property type="project" value="InterPro"/>
</dbReference>
<evidence type="ECO:0000256" key="10">
    <source>
        <dbReference type="HAMAP-Rule" id="MF_01151"/>
    </source>
</evidence>